<dbReference type="InterPro" id="IPR001296">
    <property type="entry name" value="Glyco_trans_1"/>
</dbReference>
<dbReference type="RefSeq" id="WP_177224049.1">
    <property type="nucleotide sequence ID" value="NZ_FPCJ01000001.1"/>
</dbReference>
<reference evidence="4" key="1">
    <citation type="submission" date="2016-10" db="EMBL/GenBank/DDBJ databases">
        <authorList>
            <person name="Varghese N."/>
            <person name="Submissions S."/>
        </authorList>
    </citation>
    <scope>NUCLEOTIDE SEQUENCE [LARGE SCALE GENOMIC DNA]</scope>
    <source>
        <strain evidence="4">DSM 14807</strain>
    </source>
</reference>
<name>A0A1I7MYP0_9BACT</name>
<evidence type="ECO:0000313" key="3">
    <source>
        <dbReference type="EMBL" id="SFV27514.1"/>
    </source>
</evidence>
<feature type="domain" description="Glycosyltransferase subfamily 4-like N-terminal" evidence="2">
    <location>
        <begin position="23"/>
        <end position="201"/>
    </location>
</feature>
<dbReference type="STRING" id="1393122.SAMN05660895_0128"/>
<dbReference type="PANTHER" id="PTHR45947:SF3">
    <property type="entry name" value="SULFOQUINOVOSYL TRANSFERASE SQD2"/>
    <property type="match status" value="1"/>
</dbReference>
<dbReference type="SUPFAM" id="SSF53756">
    <property type="entry name" value="UDP-Glycosyltransferase/glycogen phosphorylase"/>
    <property type="match status" value="1"/>
</dbReference>
<protein>
    <submittedName>
        <fullName evidence="3">Glycosyltransferase involved in cell wall bisynthesis</fullName>
    </submittedName>
</protein>
<evidence type="ECO:0000313" key="4">
    <source>
        <dbReference type="Proteomes" id="UP000199537"/>
    </source>
</evidence>
<dbReference type="CDD" id="cd03801">
    <property type="entry name" value="GT4_PimA-like"/>
    <property type="match status" value="1"/>
</dbReference>
<evidence type="ECO:0000259" key="1">
    <source>
        <dbReference type="Pfam" id="PF00534"/>
    </source>
</evidence>
<dbReference type="InterPro" id="IPR050194">
    <property type="entry name" value="Glycosyltransferase_grp1"/>
</dbReference>
<dbReference type="GO" id="GO:0016758">
    <property type="term" value="F:hexosyltransferase activity"/>
    <property type="evidence" value="ECO:0007669"/>
    <property type="project" value="TreeGrafter"/>
</dbReference>
<dbReference type="InterPro" id="IPR028098">
    <property type="entry name" value="Glyco_trans_4-like_N"/>
</dbReference>
<evidence type="ECO:0000259" key="2">
    <source>
        <dbReference type="Pfam" id="PF13439"/>
    </source>
</evidence>
<dbReference type="Pfam" id="PF13439">
    <property type="entry name" value="Glyco_transf_4"/>
    <property type="match status" value="1"/>
</dbReference>
<keyword evidence="4" id="KW-1185">Reference proteome</keyword>
<dbReference type="Gene3D" id="3.40.50.2000">
    <property type="entry name" value="Glycogen Phosphorylase B"/>
    <property type="match status" value="2"/>
</dbReference>
<gene>
    <name evidence="3" type="ORF">SAMN05660895_0128</name>
</gene>
<dbReference type="PANTHER" id="PTHR45947">
    <property type="entry name" value="SULFOQUINOVOSYL TRANSFERASE SQD2"/>
    <property type="match status" value="1"/>
</dbReference>
<dbReference type="Pfam" id="PF00534">
    <property type="entry name" value="Glycos_transf_1"/>
    <property type="match status" value="1"/>
</dbReference>
<organism evidence="3 4">
    <name type="scientific">Thermoflavifilum thermophilum</name>
    <dbReference type="NCBI Taxonomy" id="1393122"/>
    <lineage>
        <taxon>Bacteria</taxon>
        <taxon>Pseudomonadati</taxon>
        <taxon>Bacteroidota</taxon>
        <taxon>Chitinophagia</taxon>
        <taxon>Chitinophagales</taxon>
        <taxon>Chitinophagaceae</taxon>
        <taxon>Thermoflavifilum</taxon>
    </lineage>
</organism>
<dbReference type="Proteomes" id="UP000199537">
    <property type="component" value="Unassembled WGS sequence"/>
</dbReference>
<dbReference type="EMBL" id="FPCJ01000001">
    <property type="protein sequence ID" value="SFV27514.1"/>
    <property type="molecule type" value="Genomic_DNA"/>
</dbReference>
<sequence>MKILFLTEMYSEGMGYSENFLPKAMAKLGHEVHVVSSTAQVYFNAPHYRKTYEPFLGPNIVKPGTKKIDGYLLHRLPLVKPPLVNVIMMKGLQETIAHLHPDVINVFHLYSQTCYEAARVARELGIRFFTESHVHASVFNMHHPKTWLKHYLLQFPRKLAFINAITIKHYAIAKDVAEISQRYFLVPPEKIEIESLGVDTEMFRPVASADEQQQRLRKRKALGFNDDDIVCIYTGRFTPDKNPFCLAQAVHYLHEKGPAYQHIKALFVGSGTKHDIEAIQSMKGCVVHPFVPVHELPTFYRAADIGVWPRQESTSQLDAAACGLPIIISNRTQVKERVDPCAEIPGRNGLLYEENNFVDLAEKILMLSDPQVRKEMGRIGAQKVHMLFSWDAIARKREKDFQHSLQT</sequence>
<dbReference type="AlphaFoldDB" id="A0A1I7MYP0"/>
<proteinExistence type="predicted"/>
<accession>A0A1I7MYP0</accession>
<feature type="domain" description="Glycosyl transferase family 1" evidence="1">
    <location>
        <begin position="217"/>
        <end position="381"/>
    </location>
</feature>
<keyword evidence="3" id="KW-0808">Transferase</keyword>